<reference evidence="1" key="1">
    <citation type="submission" date="2021-08" db="EMBL/GenBank/DDBJ databases">
        <title>WGS assembly of Ceratopteris richardii.</title>
        <authorList>
            <person name="Marchant D.B."/>
            <person name="Chen G."/>
            <person name="Jenkins J."/>
            <person name="Shu S."/>
            <person name="Leebens-Mack J."/>
            <person name="Grimwood J."/>
            <person name="Schmutz J."/>
            <person name="Soltis P."/>
            <person name="Soltis D."/>
            <person name="Chen Z.-H."/>
        </authorList>
    </citation>
    <scope>NUCLEOTIDE SEQUENCE</scope>
    <source>
        <strain evidence="1">Whitten #5841</strain>
        <tissue evidence="1">Leaf</tissue>
    </source>
</reference>
<dbReference type="AlphaFoldDB" id="A0A8T2QDA8"/>
<dbReference type="Proteomes" id="UP000825935">
    <property type="component" value="Chromosome 36"/>
</dbReference>
<gene>
    <name evidence="1" type="ORF">KP509_36G055200</name>
</gene>
<comment type="caution">
    <text evidence="1">The sequence shown here is derived from an EMBL/GenBank/DDBJ whole genome shotgun (WGS) entry which is preliminary data.</text>
</comment>
<name>A0A8T2QDA8_CERRI</name>
<evidence type="ECO:0000313" key="2">
    <source>
        <dbReference type="Proteomes" id="UP000825935"/>
    </source>
</evidence>
<evidence type="ECO:0000313" key="1">
    <source>
        <dbReference type="EMBL" id="KAH7281610.1"/>
    </source>
</evidence>
<protein>
    <submittedName>
        <fullName evidence="1">Uncharacterized protein</fullName>
    </submittedName>
</protein>
<keyword evidence="2" id="KW-1185">Reference proteome</keyword>
<sequence length="107" mass="12219">MVLVLFCGAPKNMSLHVKGDLMCSQKQQQCCCKLFCYATLHRCLWLEQQLSLPCVSIDLLSCSRYQKTCQGSRSTSRSVVIFQRDLATIDVLPLSWSHTQILFRPFS</sequence>
<accession>A0A8T2QDA8</accession>
<proteinExistence type="predicted"/>
<dbReference type="EMBL" id="CM035441">
    <property type="protein sequence ID" value="KAH7281610.1"/>
    <property type="molecule type" value="Genomic_DNA"/>
</dbReference>
<organism evidence="1 2">
    <name type="scientific">Ceratopteris richardii</name>
    <name type="common">Triangle waterfern</name>
    <dbReference type="NCBI Taxonomy" id="49495"/>
    <lineage>
        <taxon>Eukaryota</taxon>
        <taxon>Viridiplantae</taxon>
        <taxon>Streptophyta</taxon>
        <taxon>Embryophyta</taxon>
        <taxon>Tracheophyta</taxon>
        <taxon>Polypodiopsida</taxon>
        <taxon>Polypodiidae</taxon>
        <taxon>Polypodiales</taxon>
        <taxon>Pteridineae</taxon>
        <taxon>Pteridaceae</taxon>
        <taxon>Parkerioideae</taxon>
        <taxon>Ceratopteris</taxon>
    </lineage>
</organism>